<name>A0A095ZJE9_9BACT</name>
<dbReference type="Proteomes" id="UP000029556">
    <property type="component" value="Unassembled WGS sequence"/>
</dbReference>
<evidence type="ECO:0000256" key="1">
    <source>
        <dbReference type="SAM" id="Coils"/>
    </source>
</evidence>
<feature type="chain" id="PRO_5001915648" evidence="2">
    <location>
        <begin position="24"/>
        <end position="379"/>
    </location>
</feature>
<evidence type="ECO:0000313" key="4">
    <source>
        <dbReference type="Proteomes" id="UP000029556"/>
    </source>
</evidence>
<feature type="signal peptide" evidence="2">
    <location>
        <begin position="1"/>
        <end position="23"/>
    </location>
</feature>
<keyword evidence="1" id="KW-0175">Coiled coil</keyword>
<organism evidence="3 4">
    <name type="scientific">Hoylesella buccalis DNF00853</name>
    <dbReference type="NCBI Taxonomy" id="1401074"/>
    <lineage>
        <taxon>Bacteria</taxon>
        <taxon>Pseudomonadati</taxon>
        <taxon>Bacteroidota</taxon>
        <taxon>Bacteroidia</taxon>
        <taxon>Bacteroidales</taxon>
        <taxon>Prevotellaceae</taxon>
        <taxon>Hoylesella</taxon>
    </lineage>
</organism>
<feature type="coiled-coil region" evidence="1">
    <location>
        <begin position="312"/>
        <end position="375"/>
    </location>
</feature>
<protein>
    <submittedName>
        <fullName evidence="3">Uncharacterized protein</fullName>
    </submittedName>
</protein>
<evidence type="ECO:0000313" key="3">
    <source>
        <dbReference type="EMBL" id="KGF34870.1"/>
    </source>
</evidence>
<reference evidence="3 4" key="1">
    <citation type="submission" date="2014-07" db="EMBL/GenBank/DDBJ databases">
        <authorList>
            <person name="McCorrison J."/>
            <person name="Sanka R."/>
            <person name="Torralba M."/>
            <person name="Gillis M."/>
            <person name="Haft D.H."/>
            <person name="Methe B."/>
            <person name="Sutton G."/>
            <person name="Nelson K.E."/>
        </authorList>
    </citation>
    <scope>NUCLEOTIDE SEQUENCE [LARGE SCALE GENOMIC DNA]</scope>
    <source>
        <strain evidence="3 4">DNF00853</strain>
    </source>
</reference>
<keyword evidence="2" id="KW-0732">Signal</keyword>
<comment type="caution">
    <text evidence="3">The sequence shown here is derived from an EMBL/GenBank/DDBJ whole genome shotgun (WGS) entry which is preliminary data.</text>
</comment>
<dbReference type="EMBL" id="JRNN01000063">
    <property type="protein sequence ID" value="KGF34870.1"/>
    <property type="molecule type" value="Genomic_DNA"/>
</dbReference>
<evidence type="ECO:0000256" key="2">
    <source>
        <dbReference type="SAM" id="SignalP"/>
    </source>
</evidence>
<accession>A0A095ZJE9</accession>
<gene>
    <name evidence="3" type="ORF">HMPREF2137_05760</name>
</gene>
<sequence>MTNMKYTLYLLVLLLFSPLPLQAQKHGKRPAHPQANKTEKTPADKLFETMVEGTAKVMFIDSIVVDKKNFLSKIPMSKEAGTVSEKNGQTSYTNELGNHRIYTDGDTIRGYHLYETDLLGDIWSKPKQLVELDEEVDDANYPFLLSDGMTLFFSGQGEKSLGGYDIFMTLFNNEDGTFYKPENYGLPFNSTANDYFLAIDDMYALGWLVSDRYQPKDKVCIYTFVPTNPRLNFSQDNLEDKQLKSFAKLTSIKDTWAFGNRDAALKRLESLKQNNHQANSKPGFLFPINDKTVYTKIGDFKSNKTKELYVQLTEMKSQLAQNEKTLAKMRSDYSRASISDQQGMRANLLKAEETIQQQRKDVQAFEKSVRNEENKLLTN</sequence>
<dbReference type="AlphaFoldDB" id="A0A095ZJE9"/>
<proteinExistence type="predicted"/>